<keyword evidence="1" id="KW-1133">Transmembrane helix</keyword>
<evidence type="ECO:0000313" key="3">
    <source>
        <dbReference type="Proteomes" id="UP000198775"/>
    </source>
</evidence>
<keyword evidence="1" id="KW-0472">Membrane</keyword>
<gene>
    <name evidence="2" type="ORF">SAMN05216388_101072</name>
</gene>
<name>A0A1H8N9G5_9EURY</name>
<feature type="transmembrane region" description="Helical" evidence="1">
    <location>
        <begin position="12"/>
        <end position="33"/>
    </location>
</feature>
<reference evidence="3" key="1">
    <citation type="submission" date="2016-10" db="EMBL/GenBank/DDBJ databases">
        <authorList>
            <person name="Varghese N."/>
            <person name="Submissions S."/>
        </authorList>
    </citation>
    <scope>NUCLEOTIDE SEQUENCE [LARGE SCALE GENOMIC DNA]</scope>
    <source>
        <strain evidence="3">IBRC-M 10043</strain>
    </source>
</reference>
<keyword evidence="3" id="KW-1185">Reference proteome</keyword>
<organism evidence="2 3">
    <name type="scientific">Halorientalis persicus</name>
    <dbReference type="NCBI Taxonomy" id="1367881"/>
    <lineage>
        <taxon>Archaea</taxon>
        <taxon>Methanobacteriati</taxon>
        <taxon>Methanobacteriota</taxon>
        <taxon>Stenosarchaea group</taxon>
        <taxon>Halobacteria</taxon>
        <taxon>Halobacteriales</taxon>
        <taxon>Haloarculaceae</taxon>
        <taxon>Halorientalis</taxon>
    </lineage>
</organism>
<dbReference type="EMBL" id="FOCX01000010">
    <property type="protein sequence ID" value="SEO26255.1"/>
    <property type="molecule type" value="Genomic_DNA"/>
</dbReference>
<keyword evidence="1" id="KW-0812">Transmembrane</keyword>
<sequence>MPSAVVANTKRLVVWLVSLAVAAVAVAVAAGIVP</sequence>
<dbReference type="AlphaFoldDB" id="A0A1H8N9G5"/>
<evidence type="ECO:0000313" key="2">
    <source>
        <dbReference type="EMBL" id="SEO26255.1"/>
    </source>
</evidence>
<proteinExistence type="predicted"/>
<evidence type="ECO:0000256" key="1">
    <source>
        <dbReference type="SAM" id="Phobius"/>
    </source>
</evidence>
<protein>
    <submittedName>
        <fullName evidence="2">Uncharacterized protein</fullName>
    </submittedName>
</protein>
<dbReference type="Proteomes" id="UP000198775">
    <property type="component" value="Unassembled WGS sequence"/>
</dbReference>
<accession>A0A1H8N9G5</accession>